<dbReference type="RefSeq" id="WP_081748450.1">
    <property type="nucleotide sequence ID" value="NZ_CP004350.1"/>
</dbReference>
<proteinExistence type="predicted"/>
<dbReference type="Proteomes" id="UP000019226">
    <property type="component" value="Chromosome"/>
</dbReference>
<protein>
    <recommendedName>
        <fullName evidence="3">Suppressor of fused-like domain-containing protein</fullName>
    </recommendedName>
</protein>
<evidence type="ECO:0008006" key="3">
    <source>
        <dbReference type="Google" id="ProtNLM"/>
    </source>
</evidence>
<evidence type="ECO:0000313" key="2">
    <source>
        <dbReference type="Proteomes" id="UP000019226"/>
    </source>
</evidence>
<organism evidence="1 2">
    <name type="scientific">Corynebacterium casei LMG S-19264</name>
    <dbReference type="NCBI Taxonomy" id="1285583"/>
    <lineage>
        <taxon>Bacteria</taxon>
        <taxon>Bacillati</taxon>
        <taxon>Actinomycetota</taxon>
        <taxon>Actinomycetes</taxon>
        <taxon>Mycobacteriales</taxon>
        <taxon>Corynebacteriaceae</taxon>
        <taxon>Corynebacterium</taxon>
    </lineage>
</organism>
<reference evidence="2" key="1">
    <citation type="submission" date="2013-02" db="EMBL/GenBank/DDBJ databases">
        <title>The complete genome sequence of Corynebacterium casei LMG S-19264 (=DSM 44701).</title>
        <authorList>
            <person name="Ruckert C."/>
            <person name="Albersmeier A."/>
            <person name="Kalinowski J."/>
        </authorList>
    </citation>
    <scope>NUCLEOTIDE SEQUENCE [LARGE SCALE GENOMIC DNA]</scope>
    <source>
        <strain evidence="2">LMG S-19264</strain>
    </source>
</reference>
<dbReference type="EMBL" id="CP004350">
    <property type="protein sequence ID" value="AHI18930.1"/>
    <property type="molecule type" value="Genomic_DNA"/>
</dbReference>
<name>A0ABN4C8U2_9CORY</name>
<dbReference type="GeneID" id="82876548"/>
<gene>
    <name evidence="1" type="ORF">CCASEI_01725</name>
</gene>
<keyword evidence="2" id="KW-1185">Reference proteome</keyword>
<accession>A0ABN4C8U2</accession>
<evidence type="ECO:0000313" key="1">
    <source>
        <dbReference type="EMBL" id="AHI18930.1"/>
    </source>
</evidence>
<sequence>MAALDDEQNLAVTTQFADVNTGLVKQGTEMAVRCELLAVTRAPQAAVAAAIVGVAEKLESAGGVLPAQPGVLLPNIASPLEDAADITVSHAMLIAPYLWGGPSPQVQEEERLTLALQVVMLTDAEYAYAVDEGVPAVQQAVAEQGIDILDWTRADS</sequence>